<dbReference type="PANTHER" id="PTHR37825:SF1">
    <property type="entry name" value="TRNA(MET) CYTIDINE ACETATE LIGASE"/>
    <property type="match status" value="1"/>
</dbReference>
<keyword evidence="2" id="KW-0694">RNA-binding</keyword>
<comment type="subcellular location">
    <subcellularLocation>
        <location evidence="2">Cytoplasm</location>
    </subcellularLocation>
</comment>
<keyword evidence="1 2" id="KW-0819">tRNA processing</keyword>
<name>E7MZV6_9FIRM</name>
<keyword evidence="2" id="KW-0820">tRNA-binding</keyword>
<keyword evidence="2" id="KW-0436">Ligase</keyword>
<protein>
    <recommendedName>
        <fullName evidence="2">tRNA(Met) cytidine acetate ligase</fullName>
        <ecNumber evidence="2">6.3.4.-</ecNumber>
    </recommendedName>
</protein>
<dbReference type="SUPFAM" id="SSF52374">
    <property type="entry name" value="Nucleotidylyl transferase"/>
    <property type="match status" value="1"/>
</dbReference>
<dbReference type="InterPro" id="IPR014729">
    <property type="entry name" value="Rossmann-like_a/b/a_fold"/>
</dbReference>
<keyword evidence="2" id="KW-0547">Nucleotide-binding</keyword>
<gene>
    <name evidence="2" type="primary">tmcAL</name>
    <name evidence="3" type="ORF">HMPREF9555_00248</name>
</gene>
<feature type="binding site" evidence="2">
    <location>
        <begin position="13"/>
        <end position="26"/>
    </location>
    <ligand>
        <name>ATP</name>
        <dbReference type="ChEBI" id="CHEBI:30616"/>
    </ligand>
</feature>
<dbReference type="InterPro" id="IPR008513">
    <property type="entry name" value="tRNA(Met)_cyd_acetate_ligase"/>
</dbReference>
<dbReference type="GO" id="GO:0005524">
    <property type="term" value="F:ATP binding"/>
    <property type="evidence" value="ECO:0007669"/>
    <property type="project" value="UniProtKB-KW"/>
</dbReference>
<comment type="function">
    <text evidence="2">Catalyzes the formation of N(4)-acetylcytidine (ac(4)C) at the wobble position of elongator tRNA(Met), using acetate and ATP as substrates. First activates an acetate ion to form acetyladenylate (Ac-AMP) and then transfers the acetyl group to tRNA to form ac(4)C34.</text>
</comment>
<feature type="binding site" evidence="2">
    <location>
        <position position="166"/>
    </location>
    <ligand>
        <name>ATP</name>
        <dbReference type="ChEBI" id="CHEBI:30616"/>
    </ligand>
</feature>
<comment type="caution">
    <text evidence="3">The sequence shown here is derived from an EMBL/GenBank/DDBJ whole genome shotgun (WGS) entry which is preliminary data.</text>
</comment>
<evidence type="ECO:0000256" key="2">
    <source>
        <dbReference type="HAMAP-Rule" id="MF_01539"/>
    </source>
</evidence>
<dbReference type="GO" id="GO:0006400">
    <property type="term" value="P:tRNA modification"/>
    <property type="evidence" value="ECO:0007669"/>
    <property type="project" value="UniProtKB-UniRule"/>
</dbReference>
<comment type="similarity">
    <text evidence="2">Belongs to the TmcAL family.</text>
</comment>
<dbReference type="HAMAP" id="MF_01539">
    <property type="entry name" value="TmcAL"/>
    <property type="match status" value="1"/>
</dbReference>
<evidence type="ECO:0000313" key="3">
    <source>
        <dbReference type="EMBL" id="EFW30620.1"/>
    </source>
</evidence>
<proteinExistence type="inferred from homology"/>
<dbReference type="Gene3D" id="3.40.50.620">
    <property type="entry name" value="HUPs"/>
    <property type="match status" value="1"/>
</dbReference>
<evidence type="ECO:0000313" key="4">
    <source>
        <dbReference type="Proteomes" id="UP000004633"/>
    </source>
</evidence>
<evidence type="ECO:0000256" key="1">
    <source>
        <dbReference type="ARBA" id="ARBA00022694"/>
    </source>
</evidence>
<sequence>MEGRNVMRAIGIIAEYNPFHHGHLYQLTELHRMFPSSDGIIIAMSGSFSQRGTPCILDKWTRARHAVEGGADLVLELPFVFSCRSAQDFARGGVSLLAALGIVERLAFGTETHDIAPLKYIAASIDTPIVQERLHSYISAGDSYAAALSRAAANKSIPEEMLRLPNNILAIEYLRSLRRSTSGISPIAIPRSTANHNDAALYPGITSASSIRSALYESIPPWERLADSVPPSVYADLRAAHETNLPNENKLLSLLRYTLLTSSNSEREEILGVTEGIENRLIRTLQKVNDYDDLLTAATTKRYTRSRIARLILHLLIKFKKAQAARFDTHGATYIRPLAFNVRGQELLRAIKEYTHLPIITRTAKFLTSNNRSFSGRLSLLQEMLAFDTLATDLRLLTVLQHTNQTSDFITPPCVILSTPKG</sequence>
<dbReference type="GO" id="GO:0005737">
    <property type="term" value="C:cytoplasm"/>
    <property type="evidence" value="ECO:0007669"/>
    <property type="project" value="UniProtKB-SubCell"/>
</dbReference>
<feature type="binding site" evidence="2">
    <location>
        <position position="109"/>
    </location>
    <ligand>
        <name>ATP</name>
        <dbReference type="ChEBI" id="CHEBI:30616"/>
    </ligand>
</feature>
<keyword evidence="4" id="KW-1185">Reference proteome</keyword>
<dbReference type="EMBL" id="AECV01000001">
    <property type="protein sequence ID" value="EFW30620.1"/>
    <property type="molecule type" value="Genomic_DNA"/>
</dbReference>
<dbReference type="Pfam" id="PF05636">
    <property type="entry name" value="HIGH_NTase1"/>
    <property type="match status" value="1"/>
</dbReference>
<reference evidence="3 4" key="1">
    <citation type="submission" date="2010-08" db="EMBL/GenBank/DDBJ databases">
        <authorList>
            <person name="Weinstock G."/>
            <person name="Sodergren E."/>
            <person name="Clifton S."/>
            <person name="Fulton L."/>
            <person name="Fulton B."/>
            <person name="Courtney L."/>
            <person name="Fronick C."/>
            <person name="Harrison M."/>
            <person name="Strong C."/>
            <person name="Farmer C."/>
            <person name="Delahaunty K."/>
            <person name="Markovic C."/>
            <person name="Hall O."/>
            <person name="Minx P."/>
            <person name="Tomlinson C."/>
            <person name="Mitreva M."/>
            <person name="Hou S."/>
            <person name="Chen J."/>
            <person name="Wollam A."/>
            <person name="Pepin K.H."/>
            <person name="Johnson M."/>
            <person name="Bhonagiri V."/>
            <person name="Zhang X."/>
            <person name="Suruliraj S."/>
            <person name="Warren W."/>
            <person name="Chinwalla A."/>
            <person name="Mardis E.R."/>
            <person name="Wilson R.K."/>
        </authorList>
    </citation>
    <scope>NUCLEOTIDE SEQUENCE [LARGE SCALE GENOMIC DNA]</scope>
    <source>
        <strain evidence="3 4">F0399</strain>
    </source>
</reference>
<dbReference type="GO" id="GO:0016879">
    <property type="term" value="F:ligase activity, forming carbon-nitrogen bonds"/>
    <property type="evidence" value="ECO:0007669"/>
    <property type="project" value="UniProtKB-UniRule"/>
</dbReference>
<keyword evidence="2" id="KW-0963">Cytoplasm</keyword>
<dbReference type="PANTHER" id="PTHR37825">
    <property type="entry name" value="TRNA(MET) CYTIDINE ACETATE LIGASE"/>
    <property type="match status" value="1"/>
</dbReference>
<feature type="binding site" evidence="2">
    <location>
        <position position="191"/>
    </location>
    <ligand>
        <name>ATP</name>
        <dbReference type="ChEBI" id="CHEBI:30616"/>
    </ligand>
</feature>
<dbReference type="Proteomes" id="UP000004633">
    <property type="component" value="Unassembled WGS sequence"/>
</dbReference>
<dbReference type="STRING" id="749551.HMPREF9555_00248"/>
<keyword evidence="2" id="KW-0067">ATP-binding</keyword>
<dbReference type="GO" id="GO:0000049">
    <property type="term" value="F:tRNA binding"/>
    <property type="evidence" value="ECO:0007669"/>
    <property type="project" value="UniProtKB-KW"/>
</dbReference>
<dbReference type="HOGENOM" id="CLU_038915_0_1_9"/>
<dbReference type="AlphaFoldDB" id="E7MZV6"/>
<organism evidence="3 4">
    <name type="scientific">Selenomonas artemidis F0399</name>
    <dbReference type="NCBI Taxonomy" id="749551"/>
    <lineage>
        <taxon>Bacteria</taxon>
        <taxon>Bacillati</taxon>
        <taxon>Bacillota</taxon>
        <taxon>Negativicutes</taxon>
        <taxon>Selenomonadales</taxon>
        <taxon>Selenomonadaceae</taxon>
        <taxon>Selenomonas</taxon>
    </lineage>
</organism>
<accession>E7MZV6</accession>
<dbReference type="EC" id="6.3.4.-" evidence="2"/>
<comment type="catalytic activity">
    <reaction evidence="2">
        <text>cytidine(34) in elongator tRNA(Met) + acetate + ATP = N(4)-acetylcytidine(34) in elongator tRNA(Met) + AMP + diphosphate</text>
        <dbReference type="Rhea" id="RHEA:58144"/>
        <dbReference type="Rhea" id="RHEA-COMP:10693"/>
        <dbReference type="Rhea" id="RHEA-COMP:10694"/>
        <dbReference type="ChEBI" id="CHEBI:30089"/>
        <dbReference type="ChEBI" id="CHEBI:30616"/>
        <dbReference type="ChEBI" id="CHEBI:33019"/>
        <dbReference type="ChEBI" id="CHEBI:74900"/>
        <dbReference type="ChEBI" id="CHEBI:82748"/>
        <dbReference type="ChEBI" id="CHEBI:456215"/>
    </reaction>
</comment>
<comment type="caution">
    <text evidence="2">Lacks conserved residue(s) required for the propagation of feature annotation.</text>
</comment>